<keyword evidence="2" id="KW-0238">DNA-binding</keyword>
<dbReference type="Gene3D" id="3.40.50.10490">
    <property type="entry name" value="Glucose-6-phosphate isomerase like protein, domain 1"/>
    <property type="match status" value="1"/>
</dbReference>
<organism evidence="6 7">
    <name type="scientific">Clostridium beijerinckii</name>
    <name type="common">Clostridium MP</name>
    <dbReference type="NCBI Taxonomy" id="1520"/>
    <lineage>
        <taxon>Bacteria</taxon>
        <taxon>Bacillati</taxon>
        <taxon>Bacillota</taxon>
        <taxon>Clostridia</taxon>
        <taxon>Eubacteriales</taxon>
        <taxon>Clostridiaceae</taxon>
        <taxon>Clostridium</taxon>
    </lineage>
</organism>
<dbReference type="CDD" id="cd05013">
    <property type="entry name" value="SIS_RpiR"/>
    <property type="match status" value="1"/>
</dbReference>
<dbReference type="GO" id="GO:1901135">
    <property type="term" value="P:carbohydrate derivative metabolic process"/>
    <property type="evidence" value="ECO:0007669"/>
    <property type="project" value="InterPro"/>
</dbReference>
<evidence type="ECO:0000313" key="7">
    <source>
        <dbReference type="Proteomes" id="UP000631418"/>
    </source>
</evidence>
<dbReference type="GO" id="GO:0003677">
    <property type="term" value="F:DNA binding"/>
    <property type="evidence" value="ECO:0007669"/>
    <property type="project" value="UniProtKB-KW"/>
</dbReference>
<dbReference type="InterPro" id="IPR036388">
    <property type="entry name" value="WH-like_DNA-bd_sf"/>
</dbReference>
<gene>
    <name evidence="6" type="ORF">IS491_13760</name>
</gene>
<dbReference type="PROSITE" id="PS51071">
    <property type="entry name" value="HTH_RPIR"/>
    <property type="match status" value="1"/>
</dbReference>
<dbReference type="SUPFAM" id="SSF46689">
    <property type="entry name" value="Homeodomain-like"/>
    <property type="match status" value="1"/>
</dbReference>
<dbReference type="AlphaFoldDB" id="A0AAE2RUI1"/>
<dbReference type="Proteomes" id="UP000631418">
    <property type="component" value="Unassembled WGS sequence"/>
</dbReference>
<dbReference type="InterPro" id="IPR000281">
    <property type="entry name" value="HTH_RpiR"/>
</dbReference>
<evidence type="ECO:0000259" key="5">
    <source>
        <dbReference type="PROSITE" id="PS51464"/>
    </source>
</evidence>
<dbReference type="SUPFAM" id="SSF53697">
    <property type="entry name" value="SIS domain"/>
    <property type="match status" value="1"/>
</dbReference>
<dbReference type="InterPro" id="IPR009057">
    <property type="entry name" value="Homeodomain-like_sf"/>
</dbReference>
<dbReference type="GO" id="GO:0003700">
    <property type="term" value="F:DNA-binding transcription factor activity"/>
    <property type="evidence" value="ECO:0007669"/>
    <property type="project" value="InterPro"/>
</dbReference>
<dbReference type="Gene3D" id="1.10.10.10">
    <property type="entry name" value="Winged helix-like DNA-binding domain superfamily/Winged helix DNA-binding domain"/>
    <property type="match status" value="1"/>
</dbReference>
<dbReference type="InterPro" id="IPR001347">
    <property type="entry name" value="SIS_dom"/>
</dbReference>
<dbReference type="PROSITE" id="PS51464">
    <property type="entry name" value="SIS"/>
    <property type="match status" value="1"/>
</dbReference>
<keyword evidence="3" id="KW-0804">Transcription</keyword>
<dbReference type="InterPro" id="IPR046348">
    <property type="entry name" value="SIS_dom_sf"/>
</dbReference>
<accession>A0AAE2RUI1</accession>
<keyword evidence="1" id="KW-0805">Transcription regulation</keyword>
<dbReference type="GeneID" id="66346420"/>
<protein>
    <submittedName>
        <fullName evidence="6">MurR/RpiR family transcriptional regulator</fullName>
    </submittedName>
</protein>
<dbReference type="RefSeq" id="WP_012059693.1">
    <property type="nucleotide sequence ID" value="NZ_BKAK01000010.1"/>
</dbReference>
<dbReference type="InterPro" id="IPR047640">
    <property type="entry name" value="RpiR-like"/>
</dbReference>
<feature type="domain" description="SIS" evidence="5">
    <location>
        <begin position="123"/>
        <end position="263"/>
    </location>
</feature>
<sequence>MRNTVPAVIAKIISRQKNLTFSENEIANFVINNAEFVINNTITNIAIETKVSETSINRFCKKIGFKGFNDFKIALAQDNFYRNLKANDKSRDNNSLIDSIASDYNELILNTCSLINEMDLIKVVEMIKSAKKVNIFSVFGSWQSAIELKQRLNMMGIKAESYNDVYSMKLCSANSSQDDLIIGITRNISVRDIQEPLISGRQNNAKIVTITSYDSPKLSELTDIKIITSDKLAIENNTVISDNMTFLFTIDVIVGMLIKSNKKYLQKKLDSDALFESEQDYSNYYYNL</sequence>
<proteinExistence type="predicted"/>
<reference evidence="6" key="1">
    <citation type="submission" date="2020-11" db="EMBL/GenBank/DDBJ databases">
        <authorList>
            <person name="Thieme N."/>
            <person name="Liebl W."/>
            <person name="Zverlov V."/>
        </authorList>
    </citation>
    <scope>NUCLEOTIDE SEQUENCE</scope>
    <source>
        <strain evidence="6">NT08</strain>
    </source>
</reference>
<dbReference type="GO" id="GO:0097367">
    <property type="term" value="F:carbohydrate derivative binding"/>
    <property type="evidence" value="ECO:0007669"/>
    <property type="project" value="InterPro"/>
</dbReference>
<dbReference type="EMBL" id="JADOEF010000001">
    <property type="protein sequence ID" value="MBF7809718.1"/>
    <property type="molecule type" value="Genomic_DNA"/>
</dbReference>
<dbReference type="PANTHER" id="PTHR30514:SF21">
    <property type="entry name" value="RPIR-FAMILY TRANSCRIPTIONAL REGULATOR"/>
    <property type="match status" value="1"/>
</dbReference>
<evidence type="ECO:0000256" key="2">
    <source>
        <dbReference type="ARBA" id="ARBA00023125"/>
    </source>
</evidence>
<evidence type="ECO:0000256" key="3">
    <source>
        <dbReference type="ARBA" id="ARBA00023163"/>
    </source>
</evidence>
<dbReference type="InterPro" id="IPR035472">
    <property type="entry name" value="RpiR-like_SIS"/>
</dbReference>
<dbReference type="OMA" id="NKFMRIG"/>
<comment type="caution">
    <text evidence="6">The sequence shown here is derived from an EMBL/GenBank/DDBJ whole genome shotgun (WGS) entry which is preliminary data.</text>
</comment>
<feature type="domain" description="HTH rpiR-type" evidence="4">
    <location>
        <begin position="6"/>
        <end position="82"/>
    </location>
</feature>
<name>A0AAE2RUI1_CLOBE</name>
<dbReference type="PANTHER" id="PTHR30514">
    <property type="entry name" value="GLUCOKINASE"/>
    <property type="match status" value="1"/>
</dbReference>
<evidence type="ECO:0000313" key="6">
    <source>
        <dbReference type="EMBL" id="MBF7809718.1"/>
    </source>
</evidence>
<evidence type="ECO:0000256" key="1">
    <source>
        <dbReference type="ARBA" id="ARBA00023015"/>
    </source>
</evidence>
<evidence type="ECO:0000259" key="4">
    <source>
        <dbReference type="PROSITE" id="PS51071"/>
    </source>
</evidence>
<dbReference type="Pfam" id="PF01418">
    <property type="entry name" value="HTH_6"/>
    <property type="match status" value="1"/>
</dbReference>